<feature type="compositionally biased region" description="Basic and acidic residues" evidence="1">
    <location>
        <begin position="36"/>
        <end position="59"/>
    </location>
</feature>
<keyword evidence="4" id="KW-1185">Reference proteome</keyword>
<accession>A0A0G4EED2</accession>
<feature type="domain" description="F-box" evidence="2">
    <location>
        <begin position="109"/>
        <end position="147"/>
    </location>
</feature>
<dbReference type="SUPFAM" id="SSF81383">
    <property type="entry name" value="F-box domain"/>
    <property type="match status" value="1"/>
</dbReference>
<gene>
    <name evidence="3" type="ORF">Vbra_11452</name>
</gene>
<proteinExistence type="predicted"/>
<dbReference type="Proteomes" id="UP000041254">
    <property type="component" value="Unassembled WGS sequence"/>
</dbReference>
<dbReference type="InterPro" id="IPR001810">
    <property type="entry name" value="F-box_dom"/>
</dbReference>
<dbReference type="EMBL" id="CDMY01000198">
    <property type="protein sequence ID" value="CEL93916.1"/>
    <property type="molecule type" value="Genomic_DNA"/>
</dbReference>
<evidence type="ECO:0000256" key="1">
    <source>
        <dbReference type="SAM" id="MobiDB-lite"/>
    </source>
</evidence>
<name>A0A0G4EED2_VITBC</name>
<reference evidence="3 4" key="1">
    <citation type="submission" date="2014-11" db="EMBL/GenBank/DDBJ databases">
        <authorList>
            <person name="Zhu J."/>
            <person name="Qi W."/>
            <person name="Song R."/>
        </authorList>
    </citation>
    <scope>NUCLEOTIDE SEQUENCE [LARGE SCALE GENOMIC DNA]</scope>
</reference>
<feature type="region of interest" description="Disordered" evidence="1">
    <location>
        <begin position="1"/>
        <end position="101"/>
    </location>
</feature>
<feature type="compositionally biased region" description="Pro residues" evidence="1">
    <location>
        <begin position="69"/>
        <end position="91"/>
    </location>
</feature>
<organism evidence="3 4">
    <name type="scientific">Vitrella brassicaformis (strain CCMP3155)</name>
    <dbReference type="NCBI Taxonomy" id="1169540"/>
    <lineage>
        <taxon>Eukaryota</taxon>
        <taxon>Sar</taxon>
        <taxon>Alveolata</taxon>
        <taxon>Colpodellida</taxon>
        <taxon>Vitrellaceae</taxon>
        <taxon>Vitrella</taxon>
    </lineage>
</organism>
<evidence type="ECO:0000259" key="2">
    <source>
        <dbReference type="Pfam" id="PF00646"/>
    </source>
</evidence>
<dbReference type="AlphaFoldDB" id="A0A0G4EED2"/>
<dbReference type="VEuPathDB" id="CryptoDB:Vbra_11452"/>
<dbReference type="InParanoid" id="A0A0G4EED2"/>
<feature type="compositionally biased region" description="Low complexity" evidence="1">
    <location>
        <begin position="92"/>
        <end position="101"/>
    </location>
</feature>
<sequence>MDDPDLPSPVSHSDGDLSDDVTFLFPRRVPSPIARPDGRRGVEVLSEIRTDDRTTEESPKPGTRMPRLPLHPHPPPLSPSLFPPPKCPTSPPSTRRTTRNRNLPTHPALLLLPRELTLLVFALLPTETVVVLSRACRSLSTLCRLPGSHAHLNFDRSRKLERLVLLHDATPWRDIFMAGAIRQATIDMGGGISVPALLMVLSLIEASAPVLTDLSLHLWLPHTGGALAMHSGLQRPAEVRRDHGDGHSPITFPQLRSVTLRESFPGIDDLSLALASLRQWRLPALEHMSVTRNTQGWLASVADAKTRACVGVWAAHTSHLKTVRVASGRLEGPQVEVAVMGAVWDVIDRAPRLDWLEEIELGHGARLVDYDVIALIHKKSSDDRPPLALRFASLQLTEDVITAIDRLLTASPLPLHIDAQSLDLTRLVDHPLRPSLLPSIRRVLRRLACDAPCVSTLIHSKQ</sequence>
<evidence type="ECO:0000313" key="3">
    <source>
        <dbReference type="EMBL" id="CEL93916.1"/>
    </source>
</evidence>
<dbReference type="Pfam" id="PF00646">
    <property type="entry name" value="F-box"/>
    <property type="match status" value="1"/>
</dbReference>
<protein>
    <recommendedName>
        <fullName evidence="2">F-box domain-containing protein</fullName>
    </recommendedName>
</protein>
<evidence type="ECO:0000313" key="4">
    <source>
        <dbReference type="Proteomes" id="UP000041254"/>
    </source>
</evidence>
<dbReference type="InterPro" id="IPR036047">
    <property type="entry name" value="F-box-like_dom_sf"/>
</dbReference>